<evidence type="ECO:0000313" key="2">
    <source>
        <dbReference type="EMBL" id="KFM70047.1"/>
    </source>
</evidence>
<dbReference type="Proteomes" id="UP000054359">
    <property type="component" value="Unassembled WGS sequence"/>
</dbReference>
<dbReference type="EMBL" id="KK117284">
    <property type="protein sequence ID" value="KFM70047.1"/>
    <property type="molecule type" value="Genomic_DNA"/>
</dbReference>
<feature type="non-terminal residue" evidence="2">
    <location>
        <position position="208"/>
    </location>
</feature>
<organism evidence="2 3">
    <name type="scientific">Stegodyphus mimosarum</name>
    <name type="common">African social velvet spider</name>
    <dbReference type="NCBI Taxonomy" id="407821"/>
    <lineage>
        <taxon>Eukaryota</taxon>
        <taxon>Metazoa</taxon>
        <taxon>Ecdysozoa</taxon>
        <taxon>Arthropoda</taxon>
        <taxon>Chelicerata</taxon>
        <taxon>Arachnida</taxon>
        <taxon>Araneae</taxon>
        <taxon>Araneomorphae</taxon>
        <taxon>Entelegynae</taxon>
        <taxon>Eresoidea</taxon>
        <taxon>Eresidae</taxon>
        <taxon>Stegodyphus</taxon>
    </lineage>
</organism>
<keyword evidence="1" id="KW-0732">Signal</keyword>
<evidence type="ECO:0000256" key="1">
    <source>
        <dbReference type="SAM" id="SignalP"/>
    </source>
</evidence>
<accession>A0A087TY58</accession>
<gene>
    <name evidence="2" type="ORF">X975_18089</name>
</gene>
<evidence type="ECO:0000313" key="3">
    <source>
        <dbReference type="Proteomes" id="UP000054359"/>
    </source>
</evidence>
<feature type="signal peptide" evidence="1">
    <location>
        <begin position="1"/>
        <end position="16"/>
    </location>
</feature>
<keyword evidence="3" id="KW-1185">Reference proteome</keyword>
<dbReference type="AlphaFoldDB" id="A0A087TY58"/>
<sequence>MLAVLLFCEMLLMVASKSSQSLEDDCFCPKIQKKLTEIEEKLLVVLGKAEEWMPYIPVVHELRQTVELQENAIRDLKEKIQSPALPVPEALIMKPEINEQEMNLLKKVEMMENLTMEVQEELESERRVRRHLEEDLNETRYSIKTLGDRLQNVTLPVEAQTDYVELVVLSTLDNMNVTSFGDHLQKLYYKVDGVAYKNETSLILQQVQ</sequence>
<reference evidence="2 3" key="1">
    <citation type="submission" date="2013-11" db="EMBL/GenBank/DDBJ databases">
        <title>Genome sequencing of Stegodyphus mimosarum.</title>
        <authorList>
            <person name="Bechsgaard J."/>
        </authorList>
    </citation>
    <scope>NUCLEOTIDE SEQUENCE [LARGE SCALE GENOMIC DNA]</scope>
</reference>
<dbReference type="OrthoDB" id="6418722at2759"/>
<feature type="chain" id="PRO_5001830116" evidence="1">
    <location>
        <begin position="17"/>
        <end position="208"/>
    </location>
</feature>
<protein>
    <submittedName>
        <fullName evidence="2">Uncharacterized protein</fullName>
    </submittedName>
</protein>
<name>A0A087TY58_STEMI</name>
<proteinExistence type="predicted"/>